<keyword evidence="1" id="KW-1133">Transmembrane helix</keyword>
<evidence type="ECO:0000313" key="2">
    <source>
        <dbReference type="EMBL" id="PNP81417.1"/>
    </source>
</evidence>
<sequence>MTVNGLNFVYYASGNIIRPFLFQAKEAPRYRSAIWALCGVYAACVIFTALIGLTMWMSNKRRSKAAREAVASEATSACNDVGEDGFRDLTDRENRNFYYKL</sequence>
<dbReference type="AlphaFoldDB" id="A0A2K0WGK4"/>
<keyword evidence="1" id="KW-0812">Transmembrane</keyword>
<evidence type="ECO:0000256" key="1">
    <source>
        <dbReference type="SAM" id="Phobius"/>
    </source>
</evidence>
<keyword evidence="1" id="KW-0472">Membrane</keyword>
<protein>
    <recommendedName>
        <fullName evidence="4">Allantoate permease</fullName>
    </recommendedName>
</protein>
<accession>A0A2K0WGK4</accession>
<dbReference type="EMBL" id="MTQA01000069">
    <property type="protein sequence ID" value="PNP81417.1"/>
    <property type="molecule type" value="Genomic_DNA"/>
</dbReference>
<dbReference type="Proteomes" id="UP000236664">
    <property type="component" value="Unassembled WGS sequence"/>
</dbReference>
<gene>
    <name evidence="2" type="ORF">FNYG_05223</name>
</gene>
<keyword evidence="3" id="KW-1185">Reference proteome</keyword>
<feature type="transmembrane region" description="Helical" evidence="1">
    <location>
        <begin position="33"/>
        <end position="57"/>
    </location>
</feature>
<dbReference type="OrthoDB" id="6730379at2759"/>
<name>A0A2K0WGK4_GIBNY</name>
<evidence type="ECO:0008006" key="4">
    <source>
        <dbReference type="Google" id="ProtNLM"/>
    </source>
</evidence>
<comment type="caution">
    <text evidence="2">The sequence shown here is derived from an EMBL/GenBank/DDBJ whole genome shotgun (WGS) entry which is preliminary data.</text>
</comment>
<proteinExistence type="predicted"/>
<organism evidence="2 3">
    <name type="scientific">Gibberella nygamai</name>
    <name type="common">Bean root rot disease fungus</name>
    <name type="synonym">Fusarium nygamai</name>
    <dbReference type="NCBI Taxonomy" id="42673"/>
    <lineage>
        <taxon>Eukaryota</taxon>
        <taxon>Fungi</taxon>
        <taxon>Dikarya</taxon>
        <taxon>Ascomycota</taxon>
        <taxon>Pezizomycotina</taxon>
        <taxon>Sordariomycetes</taxon>
        <taxon>Hypocreomycetidae</taxon>
        <taxon>Hypocreales</taxon>
        <taxon>Nectriaceae</taxon>
        <taxon>Fusarium</taxon>
        <taxon>Fusarium fujikuroi species complex</taxon>
    </lineage>
</organism>
<evidence type="ECO:0000313" key="3">
    <source>
        <dbReference type="Proteomes" id="UP000236664"/>
    </source>
</evidence>
<reference evidence="2 3" key="1">
    <citation type="submission" date="2017-06" db="EMBL/GenBank/DDBJ databases">
        <title>Genome of Fusarium nygamai isolate CS10214.</title>
        <authorList>
            <person name="Gardiner D.M."/>
            <person name="Obanor F."/>
            <person name="Kazan K."/>
        </authorList>
    </citation>
    <scope>NUCLEOTIDE SEQUENCE [LARGE SCALE GENOMIC DNA]</scope>
    <source>
        <strain evidence="2 3">CS10214</strain>
    </source>
</reference>